<gene>
    <name evidence="1" type="ORF">ABIA69_002698</name>
</gene>
<keyword evidence="2" id="KW-1185">Reference proteome</keyword>
<dbReference type="Proteomes" id="UP001549363">
    <property type="component" value="Unassembled WGS sequence"/>
</dbReference>
<comment type="caution">
    <text evidence="1">The sequence shown here is derived from an EMBL/GenBank/DDBJ whole genome shotgun (WGS) entry which is preliminary data.</text>
</comment>
<evidence type="ECO:0000313" key="1">
    <source>
        <dbReference type="EMBL" id="MET4561530.1"/>
    </source>
</evidence>
<proteinExistence type="predicted"/>
<dbReference type="SUPFAM" id="SSF103642">
    <property type="entry name" value="Sec-C motif"/>
    <property type="match status" value="1"/>
</dbReference>
<dbReference type="Pfam" id="PF02810">
    <property type="entry name" value="SEC-C"/>
    <property type="match status" value="1"/>
</dbReference>
<reference evidence="1 2" key="1">
    <citation type="submission" date="2024-06" db="EMBL/GenBank/DDBJ databases">
        <title>Sorghum-associated microbial communities from plants grown in Nebraska, USA.</title>
        <authorList>
            <person name="Schachtman D."/>
        </authorList>
    </citation>
    <scope>NUCLEOTIDE SEQUENCE [LARGE SCALE GENOMIC DNA]</scope>
    <source>
        <strain evidence="1 2">736</strain>
    </source>
</reference>
<dbReference type="RefSeq" id="WP_354472063.1">
    <property type="nucleotide sequence ID" value="NZ_JBEPSB010000012.1"/>
</dbReference>
<name>A0ABV2PKS0_9BACI</name>
<organism evidence="1 2">
    <name type="scientific">Lysinibacillus parviboronicapiens</name>
    <dbReference type="NCBI Taxonomy" id="436516"/>
    <lineage>
        <taxon>Bacteria</taxon>
        <taxon>Bacillati</taxon>
        <taxon>Bacillota</taxon>
        <taxon>Bacilli</taxon>
        <taxon>Bacillales</taxon>
        <taxon>Bacillaceae</taxon>
        <taxon>Lysinibacillus</taxon>
    </lineage>
</organism>
<dbReference type="Gene3D" id="3.10.450.50">
    <property type="match status" value="1"/>
</dbReference>
<dbReference type="InterPro" id="IPR004027">
    <property type="entry name" value="SEC_C_motif"/>
</dbReference>
<dbReference type="EMBL" id="JBEPSB010000012">
    <property type="protein sequence ID" value="MET4561530.1"/>
    <property type="molecule type" value="Genomic_DNA"/>
</dbReference>
<protein>
    <recommendedName>
        <fullName evidence="3">SEC-C motif-containing protein</fullName>
    </recommendedName>
</protein>
<evidence type="ECO:0000313" key="2">
    <source>
        <dbReference type="Proteomes" id="UP001549363"/>
    </source>
</evidence>
<sequence length="1233" mass="145706">MKIKRNDPCSCGSGKKYKKCCMDKSKTIFTIPIEESPSEFEYINDSSKKLAEVLCKYDVLDITKAVYCLNAWPRNRSALAQALTLNQSLTYVEKFGEEKIDNYSKFTNLFNEISENLQITPYEDLTLCDFGDVQITIDNIAYPIILGTGHEHVFGVMNYIEQLASVTQKELELKDLLNYNKLVINTLFGDDLDNSFEKNEVIFEIPKEDFWIRVNSLFEVEQFKVLKERAYEIMGYQNGPIEMRHFFKYEENRFPLFNASLLIDFYKKLLSIVGEEEYQQHINITIWGILENTFNKDQKSHSRVLIAPKMFNRLTSNPYTNNLFSFMTKINNKILVAINEGDYPNEEVFNAELDLFKDLHKKNELRLGESYYRKNMQGGFAIDINPNMEIYFLRIKPLTNVTTYTSLFKEKSEGFICTALDLIYFLYSIKDFEELIEFIDYIEKETAKLFMMGGKSSLYFSWKDSNQQLSSGAIDYNFISIPYGTADDYIYKYYKENLNNYPFSIDSYMFSNHYEWHVSNGEGGYSTIVHKGLLGFGGEIKKFGISTFLFLANNLEFFRPKDLDINNYNSIRVIEELNQRLFNCYGEMIFKNPFFYNKIIQIMYMPFHYAEKVDNNGFTKRQDIKYVYSDINVMNSSIIIRYTVNLDTLMQDIMNSKNREVECNYLNELIQPLEIYIGKYFEIIKNEIFKDIGLPKQVGVFSIEQDYYISDRMINFRMDSVGFAKVRKTIAQVCFESGVHPGQYKGKEATKVIRKMQQTLIRIFEDRIKDFSQKELHLTTLTYYSDQLHQSIVNLKRYSSFKDIDPQILNEFETNTRKEREKNRRNIRTAQYFLETNLSINHTDKNLICDKAEFEKLLAFADWLVVLQDNADNCHYTELDVEIHIDSEYKVDTIFSEYSNAKYEDLFRRKYEQVDYTHKNDDQDKQYLLNSVHAFNIDTGIEFSILISLLEYLQFDITSKTFSNEVAPNIFEVETSELYRDFISLLEFPCEIEQVEKALGFITLDTRKLKCLNGTEHPILPFWEREKRNNRFDIKPVLSLGDTIILSTVLVNQLGMLWKNGIMDWYLPYEIGLDNLRKEIKNWKKRYEDEMVIDIANMFNNAKFDYVFTDFELYKRYPKSSYPQELGDYDVFAINSVKKEIWLIESKVLQKVGSIYEDQMQQKSFFFQHKDDEKFQRRIDYIVSNYSKVLVDLGIPVEKYKIVPYMVTNKLFASRYKMIDFQIISYHELAKII</sequence>
<accession>A0ABV2PKS0</accession>
<evidence type="ECO:0008006" key="3">
    <source>
        <dbReference type="Google" id="ProtNLM"/>
    </source>
</evidence>